<proteinExistence type="predicted"/>
<evidence type="ECO:0000259" key="2">
    <source>
        <dbReference type="Pfam" id="PF26130"/>
    </source>
</evidence>
<evidence type="ECO:0000313" key="3">
    <source>
        <dbReference type="EMBL" id="KAJ8428804.1"/>
    </source>
</evidence>
<organism evidence="3 4">
    <name type="scientific">Carnegiea gigantea</name>
    <dbReference type="NCBI Taxonomy" id="171969"/>
    <lineage>
        <taxon>Eukaryota</taxon>
        <taxon>Viridiplantae</taxon>
        <taxon>Streptophyta</taxon>
        <taxon>Embryophyta</taxon>
        <taxon>Tracheophyta</taxon>
        <taxon>Spermatophyta</taxon>
        <taxon>Magnoliopsida</taxon>
        <taxon>eudicotyledons</taxon>
        <taxon>Gunneridae</taxon>
        <taxon>Pentapetalae</taxon>
        <taxon>Caryophyllales</taxon>
        <taxon>Cactineae</taxon>
        <taxon>Cactaceae</taxon>
        <taxon>Cactoideae</taxon>
        <taxon>Echinocereeae</taxon>
        <taxon>Carnegiea</taxon>
    </lineage>
</organism>
<comment type="caution">
    <text evidence="3">The sequence shown here is derived from an EMBL/GenBank/DDBJ whole genome shotgun (WGS) entry which is preliminary data.</text>
</comment>
<feature type="region of interest" description="Disordered" evidence="1">
    <location>
        <begin position="108"/>
        <end position="129"/>
    </location>
</feature>
<dbReference type="Proteomes" id="UP001153076">
    <property type="component" value="Unassembled WGS sequence"/>
</dbReference>
<name>A0A9Q1Q4M3_9CARY</name>
<dbReference type="OrthoDB" id="1751576at2759"/>
<reference evidence="3" key="1">
    <citation type="submission" date="2022-04" db="EMBL/GenBank/DDBJ databases">
        <title>Carnegiea gigantea Genome sequencing and assembly v2.</title>
        <authorList>
            <person name="Copetti D."/>
            <person name="Sanderson M.J."/>
            <person name="Burquez A."/>
            <person name="Wojciechowski M.F."/>
        </authorList>
    </citation>
    <scope>NUCLEOTIDE SEQUENCE</scope>
    <source>
        <strain evidence="3">SGP5-SGP5p</strain>
        <tissue evidence="3">Aerial part</tissue>
    </source>
</reference>
<protein>
    <recommendedName>
        <fullName evidence="2">PB1-like domain-containing protein</fullName>
    </recommendedName>
</protein>
<accession>A0A9Q1Q4M3</accession>
<evidence type="ECO:0000313" key="4">
    <source>
        <dbReference type="Proteomes" id="UP001153076"/>
    </source>
</evidence>
<dbReference type="EMBL" id="JAKOGI010000967">
    <property type="protein sequence ID" value="KAJ8428804.1"/>
    <property type="molecule type" value="Genomic_DNA"/>
</dbReference>
<dbReference type="Pfam" id="PF26130">
    <property type="entry name" value="PB1-like"/>
    <property type="match status" value="1"/>
</dbReference>
<sequence length="186" mass="21185">MGDDSIILHLYHGGKFVKERKLKYEGGSCRIIEPIDVDRSSYFELKGTACEEIGYAGLLDFPYVIPSCSMESGLGRLFTDEESVEMLKHYLRLESPLTWNDIVDRDVGSSDDDSDYHPNGEDDDDSESNWVGEEAVIDELMIVELVKKLPHMIVMTQKLKMWKQVIMGGRQQSNKLENLGNRTVTF</sequence>
<dbReference type="InterPro" id="IPR058594">
    <property type="entry name" value="PB1-like_dom_pln"/>
</dbReference>
<dbReference type="AlphaFoldDB" id="A0A9Q1Q4M3"/>
<keyword evidence="4" id="KW-1185">Reference proteome</keyword>
<feature type="domain" description="PB1-like" evidence="2">
    <location>
        <begin position="3"/>
        <end position="91"/>
    </location>
</feature>
<evidence type="ECO:0000256" key="1">
    <source>
        <dbReference type="SAM" id="MobiDB-lite"/>
    </source>
</evidence>
<gene>
    <name evidence="3" type="ORF">Cgig2_012254</name>
</gene>